<evidence type="ECO:0000256" key="1">
    <source>
        <dbReference type="ARBA" id="ARBA00004202"/>
    </source>
</evidence>
<evidence type="ECO:0000256" key="2">
    <source>
        <dbReference type="ARBA" id="ARBA00010488"/>
    </source>
</evidence>
<keyword evidence="4 7" id="KW-0808">Transferase</keyword>
<evidence type="ECO:0000313" key="7">
    <source>
        <dbReference type="EMBL" id="BBM62821.1"/>
    </source>
</evidence>
<dbReference type="InterPro" id="IPR007554">
    <property type="entry name" value="Glycerophosphate_synth"/>
</dbReference>
<dbReference type="PANTHER" id="PTHR37316:SF3">
    <property type="entry name" value="TEICHOIC ACID GLYCEROL-PHOSPHATE TRANSFERASE"/>
    <property type="match status" value="1"/>
</dbReference>
<comment type="subcellular location">
    <subcellularLocation>
        <location evidence="1">Cell membrane</location>
        <topology evidence="1">Peripheral membrane protein</topology>
    </subcellularLocation>
</comment>
<accession>A0A5A4UAM8</accession>
<reference evidence="7" key="1">
    <citation type="submission" date="2019-07" db="EMBL/GenBank/DDBJ databases">
        <title>Overview of O-antigen diversity of Escherichia albertii, an emerging enteropathogen; genetic structure, serology, and development of O-genotyping method.</title>
        <authorList>
            <person name="Ooka T."/>
            <person name="Seto K."/>
            <person name="Ogura Y."/>
            <person name="Iguchi A."/>
            <person name="Imura N."/>
            <person name="Honda M."/>
            <person name="Etoh Y."/>
            <person name="Ikeda T."/>
            <person name="Sugitani W."/>
            <person name="Konno T."/>
            <person name="Kawano K."/>
            <person name="Kudo Y."/>
            <person name="Murakami K."/>
            <person name="Hayashi T."/>
            <person name="Nishi J."/>
        </authorList>
    </citation>
    <scope>NUCLEOTIDE SEQUENCE</scope>
    <source>
        <strain evidence="7">V3-1al</strain>
    </source>
</reference>
<dbReference type="InterPro" id="IPR043148">
    <property type="entry name" value="TagF_C"/>
</dbReference>
<dbReference type="Gene3D" id="3.40.50.11820">
    <property type="match status" value="1"/>
</dbReference>
<dbReference type="GO" id="GO:0005886">
    <property type="term" value="C:plasma membrane"/>
    <property type="evidence" value="ECO:0007669"/>
    <property type="project" value="UniProtKB-SubCell"/>
</dbReference>
<keyword evidence="5" id="KW-0777">Teichoic acid biosynthesis</keyword>
<evidence type="ECO:0000256" key="6">
    <source>
        <dbReference type="ARBA" id="ARBA00023136"/>
    </source>
</evidence>
<protein>
    <submittedName>
        <fullName evidence="7">Predicted glycerophosphotransferase family protein</fullName>
    </submittedName>
</protein>
<dbReference type="Gene3D" id="3.40.50.12580">
    <property type="match status" value="1"/>
</dbReference>
<sequence length="400" mass="46955">MSFLYKLSKLCRFIFIFVLAAFCSVIPKNKKVWVFGAWFGNSFSDNPKYLYLYVKENKKNIKTVWIYKNKKNDLLSNDINRYDILAYHYMSLKGIYYQIVASVVFVSHSVSSDLNPLFISFRTKRFQLWHGTPLKKIGYDDDFQSFKLKKNIFYKLLTNEFYDYVISTSEKVSTIFSTAFDMKTSKIIKLGYPRNDVFLKKYKDDASGIVKVIYMPTYRKKINKWEDILCAKLGFDFNDINGFLSDNNIYLSLRLHPANTAGTDFQKLVNSYSNISLSNESDIYEVINQYDCLITDYSSIMFDFVLSGKPVIFYPYDKEQYLKTERGMYFNYDDIISGGFVVDSWRDIMNVLNDIKERKKIATDNSFLSGFNDEILQNNTSCYSELLCEFVMEKIKFSDV</sequence>
<dbReference type="Pfam" id="PF04464">
    <property type="entry name" value="Glyphos_transf"/>
    <property type="match status" value="1"/>
</dbReference>
<name>A0A5A4UAM8_ESCAL</name>
<evidence type="ECO:0000256" key="5">
    <source>
        <dbReference type="ARBA" id="ARBA00022944"/>
    </source>
</evidence>
<comment type="similarity">
    <text evidence="2">Belongs to the CDP-glycerol glycerophosphotransferase family.</text>
</comment>
<dbReference type="SUPFAM" id="SSF53756">
    <property type="entry name" value="UDP-Glycosyltransferase/glycogen phosphorylase"/>
    <property type="match status" value="1"/>
</dbReference>
<organism evidence="7">
    <name type="scientific">Escherichia albertii</name>
    <dbReference type="NCBI Taxonomy" id="208962"/>
    <lineage>
        <taxon>Bacteria</taxon>
        <taxon>Pseudomonadati</taxon>
        <taxon>Pseudomonadota</taxon>
        <taxon>Gammaproteobacteria</taxon>
        <taxon>Enterobacterales</taxon>
        <taxon>Enterobacteriaceae</taxon>
        <taxon>Escherichia</taxon>
    </lineage>
</organism>
<dbReference type="AlphaFoldDB" id="A0A5A4UAM8"/>
<evidence type="ECO:0000256" key="3">
    <source>
        <dbReference type="ARBA" id="ARBA00022475"/>
    </source>
</evidence>
<dbReference type="GO" id="GO:0047355">
    <property type="term" value="F:CDP-glycerol glycerophosphotransferase activity"/>
    <property type="evidence" value="ECO:0007669"/>
    <property type="project" value="InterPro"/>
</dbReference>
<dbReference type="InterPro" id="IPR051612">
    <property type="entry name" value="Teichoic_Acid_Biosynth"/>
</dbReference>
<dbReference type="RefSeq" id="WP_149541876.1">
    <property type="nucleotide sequence ID" value="NZ_BJWT01000046.1"/>
</dbReference>
<keyword evidence="6" id="KW-0472">Membrane</keyword>
<dbReference type="GO" id="GO:0019350">
    <property type="term" value="P:teichoic acid biosynthetic process"/>
    <property type="evidence" value="ECO:0007669"/>
    <property type="project" value="UniProtKB-KW"/>
</dbReference>
<keyword evidence="3" id="KW-1003">Cell membrane</keyword>
<evidence type="ECO:0000256" key="4">
    <source>
        <dbReference type="ARBA" id="ARBA00022679"/>
    </source>
</evidence>
<proteinExistence type="inferred from homology"/>
<dbReference type="PANTHER" id="PTHR37316">
    <property type="entry name" value="TEICHOIC ACID GLYCEROL-PHOSPHATE PRIMASE"/>
    <property type="match status" value="1"/>
</dbReference>
<dbReference type="EMBL" id="LC494338">
    <property type="protein sequence ID" value="BBM62821.1"/>
    <property type="molecule type" value="Genomic_DNA"/>
</dbReference>
<dbReference type="InterPro" id="IPR043149">
    <property type="entry name" value="TagF_N"/>
</dbReference>